<dbReference type="InterPro" id="IPR009057">
    <property type="entry name" value="Homeodomain-like_sf"/>
</dbReference>
<proteinExistence type="predicted"/>
<dbReference type="InterPro" id="IPR003593">
    <property type="entry name" value="AAA+_ATPase"/>
</dbReference>
<evidence type="ECO:0000313" key="10">
    <source>
        <dbReference type="Proteomes" id="UP000431462"/>
    </source>
</evidence>
<dbReference type="InterPro" id="IPR002197">
    <property type="entry name" value="HTH_Fis"/>
</dbReference>
<dbReference type="InterPro" id="IPR011006">
    <property type="entry name" value="CheY-like_superfamily"/>
</dbReference>
<keyword evidence="1" id="KW-0547">Nucleotide-binding</keyword>
<dbReference type="InterPro" id="IPR002078">
    <property type="entry name" value="Sigma_54_int"/>
</dbReference>
<dbReference type="Pfam" id="PF02954">
    <property type="entry name" value="HTH_8"/>
    <property type="match status" value="1"/>
</dbReference>
<name>A0A844I7K5_9GAMM</name>
<dbReference type="Pfam" id="PF00072">
    <property type="entry name" value="Response_reg"/>
    <property type="match status" value="1"/>
</dbReference>
<evidence type="ECO:0000259" key="8">
    <source>
        <dbReference type="PROSITE" id="PS50110"/>
    </source>
</evidence>
<evidence type="ECO:0000256" key="1">
    <source>
        <dbReference type="ARBA" id="ARBA00022741"/>
    </source>
</evidence>
<feature type="domain" description="Response regulatory" evidence="8">
    <location>
        <begin position="5"/>
        <end position="119"/>
    </location>
</feature>
<evidence type="ECO:0000256" key="6">
    <source>
        <dbReference type="PROSITE-ProRule" id="PRU00169"/>
    </source>
</evidence>
<comment type="caution">
    <text evidence="9">The sequence shown here is derived from an EMBL/GenBank/DDBJ whole genome shotgun (WGS) entry which is preliminary data.</text>
</comment>
<dbReference type="EMBL" id="VENC01000016">
    <property type="protein sequence ID" value="MTJ00209.1"/>
    <property type="molecule type" value="Genomic_DNA"/>
</dbReference>
<dbReference type="PROSITE" id="PS00676">
    <property type="entry name" value="SIGMA54_INTERACT_2"/>
    <property type="match status" value="1"/>
</dbReference>
<evidence type="ECO:0000259" key="7">
    <source>
        <dbReference type="PROSITE" id="PS50045"/>
    </source>
</evidence>
<dbReference type="Gene3D" id="1.10.8.60">
    <property type="match status" value="1"/>
</dbReference>
<dbReference type="SUPFAM" id="SSF46689">
    <property type="entry name" value="Homeodomain-like"/>
    <property type="match status" value="1"/>
</dbReference>
<dbReference type="InterPro" id="IPR025943">
    <property type="entry name" value="Sigma_54_int_dom_ATP-bd_2"/>
</dbReference>
<keyword evidence="4" id="KW-0238">DNA-binding</keyword>
<organism evidence="9 10">
    <name type="scientific">Marinobacter adhaerens</name>
    <dbReference type="NCBI Taxonomy" id="1033846"/>
    <lineage>
        <taxon>Bacteria</taxon>
        <taxon>Pseudomonadati</taxon>
        <taxon>Pseudomonadota</taxon>
        <taxon>Gammaproteobacteria</taxon>
        <taxon>Pseudomonadales</taxon>
        <taxon>Marinobacteraceae</taxon>
        <taxon>Marinobacter</taxon>
    </lineage>
</organism>
<sequence length="462" mass="50867">MRKPTVLIIDDEKNLVSSLMFSLEEEEMTVFAAYDGKSGLAEIEKRTPDVVLLDLKLPDQSGFEVLDQVQALPAPPVTIMISAHGDTRAAVEAVKKGAQDYITKPFDLDELILLIQRNHKHRQLTEEVAYRRERESEVHGLVGHSLAMQKLLDQVERIGKSSARTILLQGPSGSGKTLIAKALHATKDKAAPFVSVNCASLPENLLEAELFGAEKGAYTGADKRRTGLVELANGGTLFLDEIGELPLTLQAKLLTFLETHRFRAVGGQKEIDADLRVIAASNRDLQTEAQAGTFREDLFYRLNVMPLTIPSLAERKEDIPVLTSNFVTELAAQEGCKPIRLTSETLTRLCNYDWPGNIRELRNTIERLTILHAGESISFDRLPPEIIGSSDQMPLPVTEKDAHSNESHGSLTSEIAKREAQCILDALAQSNGRKGEAANSLGISRHALKRRMQKLGLTGDEL</sequence>
<dbReference type="InterPro" id="IPR058031">
    <property type="entry name" value="AAA_lid_NorR"/>
</dbReference>
<dbReference type="InterPro" id="IPR001789">
    <property type="entry name" value="Sig_transdc_resp-reg_receiver"/>
</dbReference>
<keyword evidence="6" id="KW-0597">Phosphoprotein</keyword>
<dbReference type="PROSITE" id="PS50110">
    <property type="entry name" value="RESPONSE_REGULATORY"/>
    <property type="match status" value="1"/>
</dbReference>
<keyword evidence="2" id="KW-0067">ATP-binding</keyword>
<reference evidence="9 10" key="1">
    <citation type="submission" date="2019-06" db="EMBL/GenBank/DDBJ databases">
        <title>Enrichment of Autotrophic Halophilic Microorganisms from Red Sea Brine Pool Using Microbial Electrosynthesis System.</title>
        <authorList>
            <person name="Alqahtani M.F."/>
            <person name="Bajracharya S."/>
            <person name="Katuri K.P."/>
            <person name="Ali M."/>
            <person name="Saikaly P.E."/>
        </authorList>
    </citation>
    <scope>NUCLEOTIDE SEQUENCE [LARGE SCALE GENOMIC DNA]</scope>
    <source>
        <strain evidence="9">MES15</strain>
    </source>
</reference>
<accession>A0A844I7K5</accession>
<dbReference type="PRINTS" id="PR01590">
    <property type="entry name" value="HTHFIS"/>
</dbReference>
<dbReference type="Pfam" id="PF25601">
    <property type="entry name" value="AAA_lid_14"/>
    <property type="match status" value="1"/>
</dbReference>
<dbReference type="GO" id="GO:0043565">
    <property type="term" value="F:sequence-specific DNA binding"/>
    <property type="evidence" value="ECO:0007669"/>
    <property type="project" value="InterPro"/>
</dbReference>
<gene>
    <name evidence="9" type="ORF">FH752_16480</name>
</gene>
<dbReference type="CDD" id="cd00009">
    <property type="entry name" value="AAA"/>
    <property type="match status" value="1"/>
</dbReference>
<dbReference type="SUPFAM" id="SSF52540">
    <property type="entry name" value="P-loop containing nucleoside triphosphate hydrolases"/>
    <property type="match status" value="1"/>
</dbReference>
<dbReference type="GO" id="GO:0006355">
    <property type="term" value="P:regulation of DNA-templated transcription"/>
    <property type="evidence" value="ECO:0007669"/>
    <property type="project" value="InterPro"/>
</dbReference>
<dbReference type="Pfam" id="PF00158">
    <property type="entry name" value="Sigma54_activat"/>
    <property type="match status" value="1"/>
</dbReference>
<protein>
    <submittedName>
        <fullName evidence="9">Sigma-54-dependent Fis family transcriptional regulator</fullName>
    </submittedName>
</protein>
<dbReference type="FunFam" id="3.40.50.300:FF:000006">
    <property type="entry name" value="DNA-binding transcriptional regulator NtrC"/>
    <property type="match status" value="1"/>
</dbReference>
<dbReference type="SMART" id="SM00448">
    <property type="entry name" value="REC"/>
    <property type="match status" value="1"/>
</dbReference>
<evidence type="ECO:0000256" key="5">
    <source>
        <dbReference type="ARBA" id="ARBA00023163"/>
    </source>
</evidence>
<dbReference type="AlphaFoldDB" id="A0A844I7K5"/>
<dbReference type="GO" id="GO:0000160">
    <property type="term" value="P:phosphorelay signal transduction system"/>
    <property type="evidence" value="ECO:0007669"/>
    <property type="project" value="InterPro"/>
</dbReference>
<dbReference type="InterPro" id="IPR027417">
    <property type="entry name" value="P-loop_NTPase"/>
</dbReference>
<dbReference type="SMART" id="SM00382">
    <property type="entry name" value="AAA"/>
    <property type="match status" value="1"/>
</dbReference>
<evidence type="ECO:0000256" key="2">
    <source>
        <dbReference type="ARBA" id="ARBA00022840"/>
    </source>
</evidence>
<dbReference type="GO" id="GO:0005524">
    <property type="term" value="F:ATP binding"/>
    <property type="evidence" value="ECO:0007669"/>
    <property type="project" value="UniProtKB-KW"/>
</dbReference>
<feature type="modified residue" description="4-aspartylphosphate" evidence="6">
    <location>
        <position position="54"/>
    </location>
</feature>
<dbReference type="Gene3D" id="3.40.50.2300">
    <property type="match status" value="1"/>
</dbReference>
<dbReference type="Gene3D" id="3.40.50.300">
    <property type="entry name" value="P-loop containing nucleotide triphosphate hydrolases"/>
    <property type="match status" value="1"/>
</dbReference>
<evidence type="ECO:0000256" key="4">
    <source>
        <dbReference type="ARBA" id="ARBA00023125"/>
    </source>
</evidence>
<dbReference type="PROSITE" id="PS50045">
    <property type="entry name" value="SIGMA54_INTERACT_4"/>
    <property type="match status" value="1"/>
</dbReference>
<keyword evidence="5" id="KW-0804">Transcription</keyword>
<dbReference type="InterPro" id="IPR025944">
    <property type="entry name" value="Sigma_54_int_dom_CS"/>
</dbReference>
<evidence type="ECO:0000313" key="9">
    <source>
        <dbReference type="EMBL" id="MTJ00209.1"/>
    </source>
</evidence>
<dbReference type="PANTHER" id="PTHR32071">
    <property type="entry name" value="TRANSCRIPTIONAL REGULATORY PROTEIN"/>
    <property type="match status" value="1"/>
</dbReference>
<dbReference type="SUPFAM" id="SSF52172">
    <property type="entry name" value="CheY-like"/>
    <property type="match status" value="1"/>
</dbReference>
<evidence type="ECO:0000256" key="3">
    <source>
        <dbReference type="ARBA" id="ARBA00023015"/>
    </source>
</evidence>
<dbReference type="Gene3D" id="1.10.10.60">
    <property type="entry name" value="Homeodomain-like"/>
    <property type="match status" value="1"/>
</dbReference>
<feature type="domain" description="Sigma-54 factor interaction" evidence="7">
    <location>
        <begin position="141"/>
        <end position="370"/>
    </location>
</feature>
<dbReference type="Proteomes" id="UP000431462">
    <property type="component" value="Unassembled WGS sequence"/>
</dbReference>
<keyword evidence="3" id="KW-0805">Transcription regulation</keyword>
<dbReference type="PROSITE" id="PS00688">
    <property type="entry name" value="SIGMA54_INTERACT_3"/>
    <property type="match status" value="1"/>
</dbReference>